<dbReference type="SUPFAM" id="SSF53300">
    <property type="entry name" value="vWA-like"/>
    <property type="match status" value="1"/>
</dbReference>
<evidence type="ECO:0008006" key="3">
    <source>
        <dbReference type="Google" id="ProtNLM"/>
    </source>
</evidence>
<accession>A0A212RRN6</accession>
<evidence type="ECO:0000313" key="2">
    <source>
        <dbReference type="Proteomes" id="UP000197025"/>
    </source>
</evidence>
<keyword evidence="2" id="KW-1185">Reference proteome</keyword>
<name>A0A212RRN6_9CHLR</name>
<proteinExistence type="predicted"/>
<sequence>MDERIVRFIRALRATGVRVSVAESADALRAVEQVGVMDREIFKAALRTALVKDARSLPVFEELFPLFFGLGEPPMMPATGGLSPRDQRLLQQALQALARSFGPQMAELLRRLLEGQPFTPEELQALARYAGSRHIREWADRQALARWMQRGAGLDERLEEMLRALLRMLAEAGMDANTIRQLEERMRANRAALLRQIQQAAGMSALERLAERPPEPSEAELLERPFHALTPTDLHRMRQMVARLAARLRTRAALRMKRGDGRRLDAKATLRANLRHAGVPFDLRFRRRHLKPRLVVLCDLSTSVRHCSEFFLHLIYLLQDQISRTRSFVFIDDLREITPIFAEERPEEAVRRVLRENPPGYYNTDLGTSLATFCRSHLDALDRKTTVIIVGDGRNNYNDPRLDCFELIRRRAKRILWFNPEPRALWGTGDSDMLLYAPLCAAVHQVQNLAELTEAIDRLFERGGA</sequence>
<evidence type="ECO:0000313" key="1">
    <source>
        <dbReference type="EMBL" id="SNB75211.1"/>
    </source>
</evidence>
<dbReference type="InterPro" id="IPR008912">
    <property type="entry name" value="Uncharacterised_CoxE"/>
</dbReference>
<dbReference type="AlphaFoldDB" id="A0A212RRN6"/>
<dbReference type="PANTHER" id="PTHR39338:SF5">
    <property type="entry name" value="BLR6139 PROTEIN"/>
    <property type="match status" value="1"/>
</dbReference>
<dbReference type="Pfam" id="PF05762">
    <property type="entry name" value="VWA_CoxE"/>
    <property type="match status" value="1"/>
</dbReference>
<dbReference type="InParanoid" id="A0A212RRN6"/>
<reference evidence="2" key="1">
    <citation type="submission" date="2017-06" db="EMBL/GenBank/DDBJ databases">
        <authorList>
            <person name="Varghese N."/>
            <person name="Submissions S."/>
        </authorList>
    </citation>
    <scope>NUCLEOTIDE SEQUENCE [LARGE SCALE GENOMIC DNA]</scope>
    <source>
        <strain evidence="2">JAD2</strain>
    </source>
</reference>
<dbReference type="PANTHER" id="PTHR39338">
    <property type="entry name" value="BLL5662 PROTEIN-RELATED"/>
    <property type="match status" value="1"/>
</dbReference>
<gene>
    <name evidence="1" type="ORF">SAMN02746019_00018770</name>
</gene>
<dbReference type="PIRSF" id="PIRSF010256">
    <property type="entry name" value="CoxE_vWa"/>
    <property type="match status" value="1"/>
</dbReference>
<dbReference type="OrthoDB" id="9790469at2"/>
<protein>
    <recommendedName>
        <fullName evidence="3">VWA domain containing CoxE-like protein</fullName>
    </recommendedName>
</protein>
<dbReference type="InterPro" id="IPR011195">
    <property type="entry name" value="UCP010256"/>
</dbReference>
<organism evidence="1 2">
    <name type="scientific">Thermoflexus hugenholtzii JAD2</name>
    <dbReference type="NCBI Taxonomy" id="877466"/>
    <lineage>
        <taxon>Bacteria</taxon>
        <taxon>Bacillati</taxon>
        <taxon>Chloroflexota</taxon>
        <taxon>Thermoflexia</taxon>
        <taxon>Thermoflexales</taxon>
        <taxon>Thermoflexaceae</taxon>
        <taxon>Thermoflexus</taxon>
    </lineage>
</organism>
<dbReference type="InterPro" id="IPR036465">
    <property type="entry name" value="vWFA_dom_sf"/>
</dbReference>
<dbReference type="RefSeq" id="WP_088572396.1">
    <property type="nucleotide sequence ID" value="NZ_FYEK01000075.1"/>
</dbReference>
<dbReference type="Proteomes" id="UP000197025">
    <property type="component" value="Unassembled WGS sequence"/>
</dbReference>
<dbReference type="EMBL" id="FYEK01000075">
    <property type="protein sequence ID" value="SNB75211.1"/>
    <property type="molecule type" value="Genomic_DNA"/>
</dbReference>